<dbReference type="Proteomes" id="UP000182257">
    <property type="component" value="Unassembled WGS sequence"/>
</dbReference>
<feature type="domain" description="BT4734-like N-terminal" evidence="1">
    <location>
        <begin position="74"/>
        <end position="193"/>
    </location>
</feature>
<gene>
    <name evidence="2" type="ORF">SAMN05216462_1266</name>
</gene>
<dbReference type="EMBL" id="FNRF01000002">
    <property type="protein sequence ID" value="SEA36503.1"/>
    <property type="molecule type" value="Genomic_DNA"/>
</dbReference>
<evidence type="ECO:0000313" key="3">
    <source>
        <dbReference type="Proteomes" id="UP000182257"/>
    </source>
</evidence>
<organism evidence="2 3">
    <name type="scientific">Xylanibacter ruminicola</name>
    <name type="common">Prevotella ruminicola</name>
    <dbReference type="NCBI Taxonomy" id="839"/>
    <lineage>
        <taxon>Bacteria</taxon>
        <taxon>Pseudomonadati</taxon>
        <taxon>Bacteroidota</taxon>
        <taxon>Bacteroidia</taxon>
        <taxon>Bacteroidales</taxon>
        <taxon>Prevotellaceae</taxon>
        <taxon>Xylanibacter</taxon>
    </lineage>
</organism>
<proteinExistence type="predicted"/>
<accession>A0A1H4AKM7</accession>
<dbReference type="InterPro" id="IPR014907">
    <property type="entry name" value="BT4734-like_N"/>
</dbReference>
<reference evidence="2 3" key="1">
    <citation type="submission" date="2016-10" db="EMBL/GenBank/DDBJ databases">
        <authorList>
            <person name="de Groot N.N."/>
        </authorList>
    </citation>
    <scope>NUCLEOTIDE SEQUENCE [LARGE SCALE GENOMIC DNA]</scope>
    <source>
        <strain evidence="2 3">D31d</strain>
    </source>
</reference>
<evidence type="ECO:0000259" key="1">
    <source>
        <dbReference type="Pfam" id="PF08800"/>
    </source>
</evidence>
<protein>
    <submittedName>
        <fullName evidence="2">VirE N-terminal domain-containing protein</fullName>
    </submittedName>
</protein>
<dbReference type="Pfam" id="PF08800">
    <property type="entry name" value="BT4734-like_N"/>
    <property type="match status" value="1"/>
</dbReference>
<sequence>MMDKNNTPQSASSWNAADARMSFFTKPITNKWPTAEPVSLFQVYQYVHTRRYLPETRELRAITDDDKARQYKGQHLDYVTPSGIFSYCSDTSLVQHSSVLCIDLDYLCERVEKLFELLINDPMFETLLLFRSPRGFGLKWFIHIDLTRCDHRTWFQAVRNYLMHTYHLSDKQVDKMCGNPSRACFLCYDPDAYLAPYLYENF</sequence>
<name>A0A1H4AKM7_XYLRU</name>
<dbReference type="OrthoDB" id="2781056at2"/>
<dbReference type="AlphaFoldDB" id="A0A1H4AKM7"/>
<evidence type="ECO:0000313" key="2">
    <source>
        <dbReference type="EMBL" id="SEA36503.1"/>
    </source>
</evidence>
<dbReference type="RefSeq" id="WP_081352893.1">
    <property type="nucleotide sequence ID" value="NZ_FNRF01000002.1"/>
</dbReference>